<name>A0A3Z6QU70_SALEB</name>
<dbReference type="AlphaFoldDB" id="A0A3Z6QU70"/>
<evidence type="ECO:0000313" key="4">
    <source>
        <dbReference type="EMBL" id="EBY8645037.1"/>
    </source>
</evidence>
<dbReference type="Proteomes" id="UP000839631">
    <property type="component" value="Unassembled WGS sequence"/>
</dbReference>
<evidence type="ECO:0000313" key="2">
    <source>
        <dbReference type="EMBL" id="EAC0790545.1"/>
    </source>
</evidence>
<dbReference type="EMBL" id="AAAGSE010000111">
    <property type="protein sequence ID" value="EAC0790545.1"/>
    <property type="molecule type" value="Genomic_DNA"/>
</dbReference>
<sequence length="161" mass="17827">MAEPVESGGQIAAFIQKVRDLDGTFTTRERTFDGIADDAEKLYGWLKATADSLLPATAQPWSAPGQLSTEIPAKYHDRAMNNASDNVSHAPEKKKQKKMTHTGTITECYRPREVRLRETGTQWISECGLRFRKSTGAEAGSGVWSANRLDLKSIREIKSGE</sequence>
<proteinExistence type="predicted"/>
<dbReference type="EMBL" id="AAKVUB010000062">
    <property type="protein sequence ID" value="ECW2471504.1"/>
    <property type="molecule type" value="Genomic_DNA"/>
</dbReference>
<evidence type="ECO:0000256" key="1">
    <source>
        <dbReference type="SAM" id="MobiDB-lite"/>
    </source>
</evidence>
<comment type="caution">
    <text evidence="2">The sequence shown here is derived from an EMBL/GenBank/DDBJ whole genome shotgun (WGS) entry which is preliminary data.</text>
</comment>
<dbReference type="Proteomes" id="UP000839733">
    <property type="component" value="Unassembled WGS sequence"/>
</dbReference>
<evidence type="ECO:0000313" key="5">
    <source>
        <dbReference type="EMBL" id="ECW2471504.1"/>
    </source>
</evidence>
<dbReference type="EMBL" id="AAHPHN010000079">
    <property type="protein sequence ID" value="EBY8645037.1"/>
    <property type="molecule type" value="Genomic_DNA"/>
</dbReference>
<reference evidence="2" key="1">
    <citation type="submission" date="2018-09" db="EMBL/GenBank/DDBJ databases">
        <authorList>
            <person name="Ashton P.M."/>
            <person name="Dallman T."/>
            <person name="Nair S."/>
            <person name="De Pinna E."/>
            <person name="Peters T."/>
            <person name="Grant K."/>
        </authorList>
    </citation>
    <scope>NUCLEOTIDE SEQUENCE [LARGE SCALE GENOMIC DNA]</scope>
    <source>
        <strain evidence="4">140692</strain>
        <strain evidence="5">367309</strain>
        <strain evidence="2">412099</strain>
        <strain evidence="3">498895</strain>
    </source>
</reference>
<organism evidence="2">
    <name type="scientific">Salmonella enterica subsp. enterica serovar Java</name>
    <dbReference type="NCBI Taxonomy" id="224729"/>
    <lineage>
        <taxon>Bacteria</taxon>
        <taxon>Pseudomonadati</taxon>
        <taxon>Pseudomonadota</taxon>
        <taxon>Gammaproteobacteria</taxon>
        <taxon>Enterobacterales</taxon>
        <taxon>Enterobacteriaceae</taxon>
        <taxon>Salmonella</taxon>
    </lineage>
</organism>
<evidence type="ECO:0000313" key="3">
    <source>
        <dbReference type="EMBL" id="EBR8574809.1"/>
    </source>
</evidence>
<dbReference type="EMBL" id="AAGTQF010000109">
    <property type="protein sequence ID" value="EBR8574809.1"/>
    <property type="molecule type" value="Genomic_DNA"/>
</dbReference>
<gene>
    <name evidence="2" type="ORF">D6K54_28285</name>
    <name evidence="4" type="ORF">D6S17_26565</name>
    <name evidence="3" type="ORF">DOV67_25320</name>
    <name evidence="5" type="ORF">EZX71_26900</name>
</gene>
<accession>A0A3Z6QU70</accession>
<protein>
    <submittedName>
        <fullName evidence="2">Uncharacterized protein</fullName>
    </submittedName>
</protein>
<dbReference type="Proteomes" id="UP000839708">
    <property type="component" value="Unassembled WGS sequence"/>
</dbReference>
<feature type="region of interest" description="Disordered" evidence="1">
    <location>
        <begin position="82"/>
        <end position="102"/>
    </location>
</feature>